<comment type="caution">
    <text evidence="1">The sequence shown here is derived from an EMBL/GenBank/DDBJ whole genome shotgun (WGS) entry which is preliminary data.</text>
</comment>
<organism evidence="1 2">
    <name type="scientific">Ambrosiozyma monospora</name>
    <name type="common">Yeast</name>
    <name type="synonym">Endomycopsis monosporus</name>
    <dbReference type="NCBI Taxonomy" id="43982"/>
    <lineage>
        <taxon>Eukaryota</taxon>
        <taxon>Fungi</taxon>
        <taxon>Dikarya</taxon>
        <taxon>Ascomycota</taxon>
        <taxon>Saccharomycotina</taxon>
        <taxon>Pichiomycetes</taxon>
        <taxon>Pichiales</taxon>
        <taxon>Pichiaceae</taxon>
        <taxon>Ambrosiozyma</taxon>
    </lineage>
</organism>
<keyword evidence="2" id="KW-1185">Reference proteome</keyword>
<dbReference type="Proteomes" id="UP001165064">
    <property type="component" value="Unassembled WGS sequence"/>
</dbReference>
<accession>A0ACB5TSY0</accession>
<protein>
    <submittedName>
        <fullName evidence="1">Unnamed protein product</fullName>
    </submittedName>
</protein>
<evidence type="ECO:0000313" key="2">
    <source>
        <dbReference type="Proteomes" id="UP001165064"/>
    </source>
</evidence>
<name>A0ACB5TSY0_AMBMO</name>
<reference evidence="1" key="1">
    <citation type="submission" date="2023-04" db="EMBL/GenBank/DDBJ databases">
        <title>Ambrosiozyma monospora NBRC 10751.</title>
        <authorList>
            <person name="Ichikawa N."/>
            <person name="Sato H."/>
            <person name="Tonouchi N."/>
        </authorList>
    </citation>
    <scope>NUCLEOTIDE SEQUENCE</scope>
    <source>
        <strain evidence="1">NBRC 10751</strain>
    </source>
</reference>
<sequence>MSTSIPKTQRALQTTDYTPGQPFTKKVKNAIVPQPGPTEILIKVKANAINPTDWKRVLRWKIKPGIVLGTDASGEVVALGLEVSGFQIGDHVSSFKHGGNVEDPNGGLFQEYVIVDPWLSINYGKKLVSDKRDDVVAGPITSFEGASSVTLGLVTVGLSFYDSLKLSFDKSVQKDKKILIWGGATATGFLAIQVAKKVFGLTVLTVASSRHHKILKHAGADYTFDYKDPNVVEEIQKVGGENLVFGYDTVSSHSTINQAYQALSSTQPAILENLLALAEEAIEKPRDNVKVTHSLAYLARGEDIRVGDRTIPSSPEIAASHLAFWKEIQKYVLDGV</sequence>
<gene>
    <name evidence="1" type="ORF">Amon02_000963300</name>
</gene>
<dbReference type="EMBL" id="BSXS01009141">
    <property type="protein sequence ID" value="GME94723.1"/>
    <property type="molecule type" value="Genomic_DNA"/>
</dbReference>
<proteinExistence type="predicted"/>
<evidence type="ECO:0000313" key="1">
    <source>
        <dbReference type="EMBL" id="GME94723.1"/>
    </source>
</evidence>